<organism evidence="1 2">
    <name type="scientific">Salinispira pacifica</name>
    <dbReference type="NCBI Taxonomy" id="1307761"/>
    <lineage>
        <taxon>Bacteria</taxon>
        <taxon>Pseudomonadati</taxon>
        <taxon>Spirochaetota</taxon>
        <taxon>Spirochaetia</taxon>
        <taxon>Spirochaetales</taxon>
        <taxon>Spirochaetaceae</taxon>
        <taxon>Salinispira</taxon>
    </lineage>
</organism>
<dbReference type="RefSeq" id="WP_024267033.1">
    <property type="nucleotide sequence ID" value="NC_023035.1"/>
</dbReference>
<protein>
    <submittedName>
        <fullName evidence="1">Uncharacterized protein</fullName>
    </submittedName>
</protein>
<name>V5WE85_9SPIO</name>
<proteinExistence type="predicted"/>
<keyword evidence="2" id="KW-1185">Reference proteome</keyword>
<sequence>MHIISGILLSALFGLKDKSGKKGVKGFSGIISVAHQMPGRMRLTIPSLRTTSVDIVATLQKIDAIHKVEKNLISASLIITYDEHQLEDEILFGAVIQIMGLEGEIDKPVRPAAIHHIQQIIDSLNRGIYEYTGGHLDLYHSVPLILIGLGAYQFIKTRKLLLPGALTLMWWGFSSLLGRGNHDK</sequence>
<dbReference type="Pfam" id="PF19991">
    <property type="entry name" value="HMA_2"/>
    <property type="match status" value="1"/>
</dbReference>
<dbReference type="Proteomes" id="UP000018680">
    <property type="component" value="Chromosome"/>
</dbReference>
<dbReference type="STRING" id="1307761.L21SP2_0675"/>
<dbReference type="AlphaFoldDB" id="V5WE85"/>
<dbReference type="EMBL" id="CP006939">
    <property type="protein sequence ID" value="AHC14102.1"/>
    <property type="molecule type" value="Genomic_DNA"/>
</dbReference>
<dbReference type="KEGG" id="slr:L21SP2_0675"/>
<reference evidence="1 2" key="1">
    <citation type="journal article" date="2015" name="Stand. Genomic Sci.">
        <title>Complete genome sequence and description of Salinispira pacifica gen. nov., sp. nov., a novel spirochaete isolated form a hypersaline microbial mat.</title>
        <authorList>
            <person name="Ben Hania W."/>
            <person name="Joseph M."/>
            <person name="Schumann P."/>
            <person name="Bunk B."/>
            <person name="Fiebig A."/>
            <person name="Sproer C."/>
            <person name="Klenk H.P."/>
            <person name="Fardeau M.L."/>
            <person name="Spring S."/>
        </authorList>
    </citation>
    <scope>NUCLEOTIDE SEQUENCE [LARGE SCALE GENOMIC DNA]</scope>
    <source>
        <strain evidence="1 2">L21-RPul-D2</strain>
    </source>
</reference>
<dbReference type="OrthoDB" id="80278at2"/>
<accession>V5WE85</accession>
<evidence type="ECO:0000313" key="1">
    <source>
        <dbReference type="EMBL" id="AHC14102.1"/>
    </source>
</evidence>
<evidence type="ECO:0000313" key="2">
    <source>
        <dbReference type="Proteomes" id="UP000018680"/>
    </source>
</evidence>
<dbReference type="HOGENOM" id="CLU_119912_0_0_12"/>
<gene>
    <name evidence="1" type="ORF">L21SP2_0675</name>
</gene>
<dbReference type="eggNOG" id="ENOG5030H27">
    <property type="taxonomic scope" value="Bacteria"/>
</dbReference>